<dbReference type="GO" id="GO:0000045">
    <property type="term" value="P:autophagosome assembly"/>
    <property type="evidence" value="ECO:0007669"/>
    <property type="project" value="TreeGrafter"/>
</dbReference>
<evidence type="ECO:0000259" key="13">
    <source>
        <dbReference type="Pfam" id="PF03416"/>
    </source>
</evidence>
<evidence type="ECO:0000256" key="11">
    <source>
        <dbReference type="RuleBase" id="RU363115"/>
    </source>
</evidence>
<dbReference type="AlphaFoldDB" id="C7TXZ7"/>
<evidence type="ECO:0000256" key="6">
    <source>
        <dbReference type="ARBA" id="ARBA00022801"/>
    </source>
</evidence>
<feature type="region of interest" description="Disordered" evidence="12">
    <location>
        <begin position="197"/>
        <end position="230"/>
    </location>
</feature>
<dbReference type="EMBL" id="FN326749">
    <property type="protein sequence ID" value="CAX82473.1"/>
    <property type="molecule type" value="mRNA"/>
</dbReference>
<evidence type="ECO:0000256" key="7">
    <source>
        <dbReference type="ARBA" id="ARBA00022807"/>
    </source>
</evidence>
<comment type="function">
    <text evidence="11">Cysteine protease that plays a key role in autophagy by mediating both proteolytic activation and delipidation of ATG8 family proteins.</text>
</comment>
<comment type="catalytic activity">
    <reaction evidence="10">
        <text>[protein]-C-terminal L-amino acid-glycyl-phosphatidylethanolamide + H2O = [protein]-C-terminal L-amino acid-glycine + a 1,2-diacyl-sn-glycero-3-phosphoethanolamine</text>
        <dbReference type="Rhea" id="RHEA:67548"/>
        <dbReference type="Rhea" id="RHEA-COMP:17323"/>
        <dbReference type="Rhea" id="RHEA-COMP:17324"/>
        <dbReference type="ChEBI" id="CHEBI:15377"/>
        <dbReference type="ChEBI" id="CHEBI:64612"/>
        <dbReference type="ChEBI" id="CHEBI:172940"/>
        <dbReference type="ChEBI" id="CHEBI:172941"/>
    </reaction>
    <physiologicalReaction direction="left-to-right" evidence="10">
        <dbReference type="Rhea" id="RHEA:67549"/>
    </physiologicalReaction>
</comment>
<dbReference type="Pfam" id="PF03416">
    <property type="entry name" value="Peptidase_C54"/>
    <property type="match status" value="2"/>
</dbReference>
<evidence type="ECO:0000256" key="5">
    <source>
        <dbReference type="ARBA" id="ARBA00022670"/>
    </source>
</evidence>
<keyword evidence="8 11" id="KW-0653">Protein transport</keyword>
<dbReference type="GO" id="GO:0034727">
    <property type="term" value="P:piecemeal microautophagy of the nucleus"/>
    <property type="evidence" value="ECO:0007669"/>
    <property type="project" value="TreeGrafter"/>
</dbReference>
<evidence type="ECO:0000313" key="14">
    <source>
        <dbReference type="EMBL" id="CAX82473.1"/>
    </source>
</evidence>
<name>C7TXZ7_SCHJA</name>
<comment type="similarity">
    <text evidence="2 11">Belongs to the peptidase C54 family.</text>
</comment>
<gene>
    <name evidence="14" type="primary">ATG4A</name>
</gene>
<dbReference type="InterPro" id="IPR046792">
    <property type="entry name" value="Peptidase_C54_cat"/>
</dbReference>
<feature type="domain" description="Peptidase C54 catalytic" evidence="13">
    <location>
        <begin position="344"/>
        <end position="500"/>
    </location>
</feature>
<evidence type="ECO:0000256" key="3">
    <source>
        <dbReference type="ARBA" id="ARBA00022448"/>
    </source>
</evidence>
<dbReference type="GO" id="GO:0000423">
    <property type="term" value="P:mitophagy"/>
    <property type="evidence" value="ECO:0007669"/>
    <property type="project" value="TreeGrafter"/>
</dbReference>
<evidence type="ECO:0000256" key="12">
    <source>
        <dbReference type="SAM" id="MobiDB-lite"/>
    </source>
</evidence>
<dbReference type="PANTHER" id="PTHR22624:SF49">
    <property type="entry name" value="CYSTEINE PROTEASE"/>
    <property type="match status" value="1"/>
</dbReference>
<organism evidence="14">
    <name type="scientific">Schistosoma japonicum</name>
    <name type="common">Blood fluke</name>
    <dbReference type="NCBI Taxonomy" id="6182"/>
    <lineage>
        <taxon>Eukaryota</taxon>
        <taxon>Metazoa</taxon>
        <taxon>Spiralia</taxon>
        <taxon>Lophotrochozoa</taxon>
        <taxon>Platyhelminthes</taxon>
        <taxon>Trematoda</taxon>
        <taxon>Digenea</taxon>
        <taxon>Strigeidida</taxon>
        <taxon>Schistosomatoidea</taxon>
        <taxon>Schistosomatidae</taxon>
        <taxon>Schistosoma</taxon>
    </lineage>
</organism>
<evidence type="ECO:0000256" key="10">
    <source>
        <dbReference type="ARBA" id="ARBA00029362"/>
    </source>
</evidence>
<keyword evidence="5 11" id="KW-0645">Protease</keyword>
<dbReference type="PANTHER" id="PTHR22624">
    <property type="entry name" value="CYSTEINE PROTEASE ATG4"/>
    <property type="match status" value="1"/>
</dbReference>
<dbReference type="InterPro" id="IPR038765">
    <property type="entry name" value="Papain-like_cys_pep_sf"/>
</dbReference>
<evidence type="ECO:0000256" key="2">
    <source>
        <dbReference type="ARBA" id="ARBA00010958"/>
    </source>
</evidence>
<evidence type="ECO:0000256" key="1">
    <source>
        <dbReference type="ARBA" id="ARBA00004496"/>
    </source>
</evidence>
<comment type="subcellular location">
    <subcellularLocation>
        <location evidence="1 11">Cytoplasm</location>
    </subcellularLocation>
</comment>
<evidence type="ECO:0000256" key="4">
    <source>
        <dbReference type="ARBA" id="ARBA00022490"/>
    </source>
</evidence>
<dbReference type="GO" id="GO:0016485">
    <property type="term" value="P:protein processing"/>
    <property type="evidence" value="ECO:0007669"/>
    <property type="project" value="TreeGrafter"/>
</dbReference>
<reference evidence="14" key="2">
    <citation type="submission" date="2009-03" db="EMBL/GenBank/DDBJ databases">
        <authorList>
            <person name="Gang L."/>
        </authorList>
    </citation>
    <scope>NUCLEOTIDE SEQUENCE</scope>
    <source>
        <strain evidence="14">Anhui</strain>
    </source>
</reference>
<accession>C7TXZ7</accession>
<keyword evidence="6 11" id="KW-0378">Hydrolase</keyword>
<keyword evidence="4 11" id="KW-0963">Cytoplasm</keyword>
<keyword evidence="9 11" id="KW-0072">Autophagy</keyword>
<dbReference type="GO" id="GO:0019786">
    <property type="term" value="F:protein-phosphatidylethanolamide deconjugating activity"/>
    <property type="evidence" value="ECO:0007669"/>
    <property type="project" value="InterPro"/>
</dbReference>
<evidence type="ECO:0000256" key="9">
    <source>
        <dbReference type="ARBA" id="ARBA00023006"/>
    </source>
</evidence>
<dbReference type="GO" id="GO:0015031">
    <property type="term" value="P:protein transport"/>
    <property type="evidence" value="ECO:0007669"/>
    <property type="project" value="UniProtKB-KW"/>
</dbReference>
<keyword evidence="7" id="KW-0788">Thiol protease</keyword>
<dbReference type="GO" id="GO:0035973">
    <property type="term" value="P:aggrephagy"/>
    <property type="evidence" value="ECO:0007669"/>
    <property type="project" value="TreeGrafter"/>
</dbReference>
<dbReference type="InterPro" id="IPR005078">
    <property type="entry name" value="Peptidase_C54"/>
</dbReference>
<dbReference type="GO" id="GO:0005737">
    <property type="term" value="C:cytoplasm"/>
    <property type="evidence" value="ECO:0007669"/>
    <property type="project" value="UniProtKB-SubCell"/>
</dbReference>
<sequence length="632" mass="70633">MDSQWEAIFNHSNSAPDHPYLPGVSKPVYILGNKYDSIDDREEIAHHLKSRLWMTYRKGFSPIGSRNGPKSDAGWGCMHRCGQMILAEAMLRVHLGRSWRWSPEQESPEYYRLLQMFQDRRSVLYSIQTITLTGLSVGKSIGSWFGPNTIAQVLKKLSVYDRWTNLFVHISVEDGIIIDEIKSLCCQRRPYFNFANNNDYSNKNESQSDPTQERNDVENDAAEESDSSTSSFNCPFAQAVINLNKNGDWNNDAVHLRPYDSELIDLQSQLQLPVTREIDDGCIEIVLPPTFNSSTITTTTTQLNESNVLSSSSLITPSISSHMICEDNKTCRPTDETNDNEHTKENQQLSMNYEASQHDSNQINSTTAASVCESSSLSSTNPPSSNWRPLLLFVPLRLGLHNPNPCYFNAIKAVFRLPNCIGILGGSPCHAVWIVGVTGDDVICLDPHTTQPAGRGNLKPDYDQTYHCENPIRMPLKRLDPSMVLGFLCSTEKEFDDLCHDLKDEVLHPSVASSWPLVEIHATRPANLPPLPSANIPNDLLISVYSPDYDNDDDLVGRDTNENVVSSRNANSIIEDRINDTDNNLDHEGILSEAVGTVKALWSKCNQVAGDTVRSLATVPQRLVKGSEYEVS</sequence>
<dbReference type="SUPFAM" id="SSF54001">
    <property type="entry name" value="Cysteine proteinases"/>
    <property type="match status" value="1"/>
</dbReference>
<feature type="domain" description="Peptidase C54 catalytic" evidence="13">
    <location>
        <begin position="42"/>
        <end position="201"/>
    </location>
</feature>
<dbReference type="GO" id="GO:0004197">
    <property type="term" value="F:cysteine-type endopeptidase activity"/>
    <property type="evidence" value="ECO:0007669"/>
    <property type="project" value="TreeGrafter"/>
</dbReference>
<reference evidence="14" key="1">
    <citation type="journal article" date="2009" name="Nature">
        <title>The Schistosoma japonicum genome reveals features of host-parasite interplay.</title>
        <authorList>
            <person name="Liu F."/>
            <person name="Zhou Y."/>
            <person name="Wang Z.Q."/>
            <person name="Lu G."/>
            <person name="Zheng H."/>
            <person name="Brindley P.J."/>
            <person name="McManus D.P."/>
            <person name="Blair D."/>
            <person name="Zhang Q.H."/>
            <person name="Zhong Y."/>
            <person name="Wang S."/>
            <person name="Han Z.G."/>
            <person name="Chen Z."/>
        </authorList>
    </citation>
    <scope>NUCLEOTIDE SEQUENCE</scope>
    <source>
        <strain evidence="14">Anhui</strain>
    </source>
</reference>
<dbReference type="EC" id="3.4.22.-" evidence="11"/>
<feature type="compositionally biased region" description="Polar residues" evidence="12">
    <location>
        <begin position="197"/>
        <end position="210"/>
    </location>
</feature>
<protein>
    <recommendedName>
        <fullName evidence="11">Cysteine protease</fullName>
        <ecNumber evidence="11">3.4.22.-</ecNumber>
    </recommendedName>
</protein>
<keyword evidence="3" id="KW-0813">Transport</keyword>
<evidence type="ECO:0000256" key="8">
    <source>
        <dbReference type="ARBA" id="ARBA00022927"/>
    </source>
</evidence>
<proteinExistence type="evidence at transcript level"/>